<comment type="caution">
    <text evidence="1">The sequence shown here is derived from an EMBL/GenBank/DDBJ whole genome shotgun (WGS) entry which is preliminary data.</text>
</comment>
<organism evidence="1 2">
    <name type="scientific">Streptomyces microflavus</name>
    <name type="common">Streptomyces lipmanii</name>
    <dbReference type="NCBI Taxonomy" id="1919"/>
    <lineage>
        <taxon>Bacteria</taxon>
        <taxon>Bacillati</taxon>
        <taxon>Actinomycetota</taxon>
        <taxon>Actinomycetes</taxon>
        <taxon>Kitasatosporales</taxon>
        <taxon>Streptomycetaceae</taxon>
        <taxon>Streptomyces</taxon>
    </lineage>
</organism>
<name>A0A7J0CXN4_STRMI</name>
<evidence type="ECO:0000313" key="2">
    <source>
        <dbReference type="Proteomes" id="UP000498740"/>
    </source>
</evidence>
<proteinExistence type="predicted"/>
<reference evidence="1 2" key="1">
    <citation type="submission" date="2020-05" db="EMBL/GenBank/DDBJ databases">
        <title>Whole genome shotgun sequence of Streptomyces microflavus NBRC 13062.</title>
        <authorList>
            <person name="Komaki H."/>
            <person name="Tamura T."/>
        </authorList>
    </citation>
    <scope>NUCLEOTIDE SEQUENCE [LARGE SCALE GENOMIC DNA]</scope>
    <source>
        <strain evidence="1 2">NBRC 13062</strain>
    </source>
</reference>
<accession>A0A7J0CXN4</accession>
<dbReference type="EMBL" id="BLWD01000001">
    <property type="protein sequence ID" value="GFN07148.1"/>
    <property type="molecule type" value="Genomic_DNA"/>
</dbReference>
<sequence>MGAVFAENSDFVAGKEDGAGNLPRLPRAGRELRRRDFAAAQVRWPQYQVRADFARLAERLRRHTWAGRLSP</sequence>
<protein>
    <submittedName>
        <fullName evidence="1">Uncharacterized protein</fullName>
    </submittedName>
</protein>
<dbReference type="AlphaFoldDB" id="A0A7J0CXN4"/>
<evidence type="ECO:0000313" key="1">
    <source>
        <dbReference type="EMBL" id="GFN07148.1"/>
    </source>
</evidence>
<dbReference type="Proteomes" id="UP000498740">
    <property type="component" value="Unassembled WGS sequence"/>
</dbReference>
<gene>
    <name evidence="1" type="ORF">Smic_57040</name>
</gene>